<dbReference type="InterPro" id="IPR052895">
    <property type="entry name" value="HetReg/Transcr_Mod"/>
</dbReference>
<feature type="domain" description="Heterokaryon incompatibility" evidence="1">
    <location>
        <begin position="2"/>
        <end position="54"/>
    </location>
</feature>
<gene>
    <name evidence="2" type="ORF">DOTSEDRAFT_98043</name>
</gene>
<evidence type="ECO:0000313" key="2">
    <source>
        <dbReference type="EMBL" id="EME40132.1"/>
    </source>
</evidence>
<dbReference type="PANTHER" id="PTHR24148:SF64">
    <property type="entry name" value="HETEROKARYON INCOMPATIBILITY DOMAIN-CONTAINING PROTEIN"/>
    <property type="match status" value="1"/>
</dbReference>
<dbReference type="PANTHER" id="PTHR24148">
    <property type="entry name" value="ANKYRIN REPEAT DOMAIN-CONTAINING PROTEIN 39 HOMOLOG-RELATED"/>
    <property type="match status" value="1"/>
</dbReference>
<dbReference type="OrthoDB" id="3553147at2759"/>
<reference evidence="3" key="1">
    <citation type="journal article" date="2012" name="PLoS Genet.">
        <title>The genomes of the fungal plant pathogens Cladosporium fulvum and Dothistroma septosporum reveal adaptation to different hosts and lifestyles but also signatures of common ancestry.</title>
        <authorList>
            <person name="de Wit P.J.G.M."/>
            <person name="van der Burgt A."/>
            <person name="Oekmen B."/>
            <person name="Stergiopoulos I."/>
            <person name="Abd-Elsalam K.A."/>
            <person name="Aerts A.L."/>
            <person name="Bahkali A.H."/>
            <person name="Beenen H.G."/>
            <person name="Chettri P."/>
            <person name="Cox M.P."/>
            <person name="Datema E."/>
            <person name="de Vries R.P."/>
            <person name="Dhillon B."/>
            <person name="Ganley A.R."/>
            <person name="Griffiths S.A."/>
            <person name="Guo Y."/>
            <person name="Hamelin R.C."/>
            <person name="Henrissat B."/>
            <person name="Kabir M.S."/>
            <person name="Jashni M.K."/>
            <person name="Kema G."/>
            <person name="Klaubauf S."/>
            <person name="Lapidus A."/>
            <person name="Levasseur A."/>
            <person name="Lindquist E."/>
            <person name="Mehrabi R."/>
            <person name="Ohm R.A."/>
            <person name="Owen T.J."/>
            <person name="Salamov A."/>
            <person name="Schwelm A."/>
            <person name="Schijlen E."/>
            <person name="Sun H."/>
            <person name="van den Burg H.A."/>
            <person name="van Ham R.C.H.J."/>
            <person name="Zhang S."/>
            <person name="Goodwin S.B."/>
            <person name="Grigoriev I.V."/>
            <person name="Collemare J."/>
            <person name="Bradshaw R.E."/>
        </authorList>
    </citation>
    <scope>NUCLEOTIDE SEQUENCE [LARGE SCALE GENOMIC DNA]</scope>
    <source>
        <strain evidence="3">NZE10 / CBS 128990</strain>
    </source>
</reference>
<sequence length="55" mass="6306">NLFEGLRRLRHKTVVSYLWVGAICTNQEDLQERNQQVGMTSRIFQSAARVDISLG</sequence>
<evidence type="ECO:0000313" key="3">
    <source>
        <dbReference type="Proteomes" id="UP000016933"/>
    </source>
</evidence>
<organism evidence="2 3">
    <name type="scientific">Dothistroma septosporum (strain NZE10 / CBS 128990)</name>
    <name type="common">Red band needle blight fungus</name>
    <name type="synonym">Mycosphaerella pini</name>
    <dbReference type="NCBI Taxonomy" id="675120"/>
    <lineage>
        <taxon>Eukaryota</taxon>
        <taxon>Fungi</taxon>
        <taxon>Dikarya</taxon>
        <taxon>Ascomycota</taxon>
        <taxon>Pezizomycotina</taxon>
        <taxon>Dothideomycetes</taxon>
        <taxon>Dothideomycetidae</taxon>
        <taxon>Mycosphaerellales</taxon>
        <taxon>Mycosphaerellaceae</taxon>
        <taxon>Dothistroma</taxon>
    </lineage>
</organism>
<proteinExistence type="predicted"/>
<dbReference type="Proteomes" id="UP000016933">
    <property type="component" value="Unassembled WGS sequence"/>
</dbReference>
<evidence type="ECO:0000259" key="1">
    <source>
        <dbReference type="Pfam" id="PF06985"/>
    </source>
</evidence>
<keyword evidence="3" id="KW-1185">Reference proteome</keyword>
<protein>
    <recommendedName>
        <fullName evidence="1">Heterokaryon incompatibility domain-containing protein</fullName>
    </recommendedName>
</protein>
<name>N1PCU7_DOTSN</name>
<accession>N1PCU7</accession>
<dbReference type="Pfam" id="PF06985">
    <property type="entry name" value="HET"/>
    <property type="match status" value="1"/>
</dbReference>
<reference evidence="2 3" key="2">
    <citation type="journal article" date="2012" name="PLoS Pathog.">
        <title>Diverse lifestyles and strategies of plant pathogenesis encoded in the genomes of eighteen Dothideomycetes fungi.</title>
        <authorList>
            <person name="Ohm R.A."/>
            <person name="Feau N."/>
            <person name="Henrissat B."/>
            <person name="Schoch C.L."/>
            <person name="Horwitz B.A."/>
            <person name="Barry K.W."/>
            <person name="Condon B.J."/>
            <person name="Copeland A.C."/>
            <person name="Dhillon B."/>
            <person name="Glaser F."/>
            <person name="Hesse C.N."/>
            <person name="Kosti I."/>
            <person name="LaButti K."/>
            <person name="Lindquist E.A."/>
            <person name="Lucas S."/>
            <person name="Salamov A.A."/>
            <person name="Bradshaw R.E."/>
            <person name="Ciuffetti L."/>
            <person name="Hamelin R.C."/>
            <person name="Kema G.H.J."/>
            <person name="Lawrence C."/>
            <person name="Scott J.A."/>
            <person name="Spatafora J.W."/>
            <person name="Turgeon B.G."/>
            <person name="de Wit P.J.G.M."/>
            <person name="Zhong S."/>
            <person name="Goodwin S.B."/>
            <person name="Grigoriev I.V."/>
        </authorList>
    </citation>
    <scope>NUCLEOTIDE SEQUENCE [LARGE SCALE GENOMIC DNA]</scope>
    <source>
        <strain evidence="3">NZE10 / CBS 128990</strain>
    </source>
</reference>
<dbReference type="EMBL" id="KB446544">
    <property type="protein sequence ID" value="EME40132.1"/>
    <property type="molecule type" value="Genomic_DNA"/>
</dbReference>
<feature type="non-terminal residue" evidence="2">
    <location>
        <position position="1"/>
    </location>
</feature>
<dbReference type="InterPro" id="IPR010730">
    <property type="entry name" value="HET"/>
</dbReference>
<feature type="non-terminal residue" evidence="2">
    <location>
        <position position="55"/>
    </location>
</feature>
<dbReference type="AlphaFoldDB" id="N1PCU7"/>
<dbReference type="HOGENOM" id="CLU_004184_6_3_1"/>